<dbReference type="AlphaFoldDB" id="A0A1G7BIL7"/>
<dbReference type="EMBL" id="FMZO01000030">
    <property type="protein sequence ID" value="SDE26762.1"/>
    <property type="molecule type" value="Genomic_DNA"/>
</dbReference>
<dbReference type="Proteomes" id="UP000198757">
    <property type="component" value="Unassembled WGS sequence"/>
</dbReference>
<reference evidence="2" key="1">
    <citation type="submission" date="2016-10" db="EMBL/GenBank/DDBJ databases">
        <authorList>
            <person name="Varghese N."/>
            <person name="Submissions S."/>
        </authorList>
    </citation>
    <scope>NUCLEOTIDE SEQUENCE [LARGE SCALE GENOMIC DNA]</scope>
    <source>
        <strain evidence="2">DSM 25811 / CCM 8410 / LMG 26954 / E90</strain>
    </source>
</reference>
<dbReference type="PROSITE" id="PS51257">
    <property type="entry name" value="PROKAR_LIPOPROTEIN"/>
    <property type="match status" value="1"/>
</dbReference>
<evidence type="ECO:0000313" key="2">
    <source>
        <dbReference type="Proteomes" id="UP000198757"/>
    </source>
</evidence>
<protein>
    <recommendedName>
        <fullName evidence="3">Lipoprotein</fullName>
    </recommendedName>
</protein>
<evidence type="ECO:0000313" key="1">
    <source>
        <dbReference type="EMBL" id="SDE26762.1"/>
    </source>
</evidence>
<organism evidence="1 2">
    <name type="scientific">Niabella drilacis (strain DSM 25811 / CCM 8410 / CCUG 62505 / LMG 26954 / E90)</name>
    <dbReference type="NCBI Taxonomy" id="1285928"/>
    <lineage>
        <taxon>Bacteria</taxon>
        <taxon>Pseudomonadati</taxon>
        <taxon>Bacteroidota</taxon>
        <taxon>Chitinophagia</taxon>
        <taxon>Chitinophagales</taxon>
        <taxon>Chitinophagaceae</taxon>
        <taxon>Niabella</taxon>
    </lineage>
</organism>
<sequence>MKRALLILSVIYLSVIAIGCSKNYKSKKVIENKSTHNIKVTLYGSPPNRVERGTFLVASDKTQTIVDFNSTAGAIYGENSACVRSDIDSITVEVNGDENFIVVKDFMNDNSWIASKTSNSKGFAVECRAIITDADIVPKSD</sequence>
<gene>
    <name evidence="1" type="ORF">SAMN04487894_13011</name>
</gene>
<dbReference type="STRING" id="1285928.SAMN04487894_13011"/>
<accession>A0A1G7BIL7</accession>
<dbReference type="RefSeq" id="WP_090393543.1">
    <property type="nucleotide sequence ID" value="NZ_FMZO01000030.1"/>
</dbReference>
<keyword evidence="2" id="KW-1185">Reference proteome</keyword>
<name>A0A1G7BIL7_NIADE</name>
<proteinExistence type="predicted"/>
<evidence type="ECO:0008006" key="3">
    <source>
        <dbReference type="Google" id="ProtNLM"/>
    </source>
</evidence>